<feature type="transmembrane region" description="Helical" evidence="7">
    <location>
        <begin position="88"/>
        <end position="110"/>
    </location>
</feature>
<feature type="transmembrane region" description="Helical" evidence="7">
    <location>
        <begin position="488"/>
        <end position="507"/>
    </location>
</feature>
<evidence type="ECO:0000256" key="6">
    <source>
        <dbReference type="SAM" id="MobiDB-lite"/>
    </source>
</evidence>
<dbReference type="InterPro" id="IPR002293">
    <property type="entry name" value="AA/rel_permease1"/>
</dbReference>
<feature type="transmembrane region" description="Helical" evidence="7">
    <location>
        <begin position="282"/>
        <end position="304"/>
    </location>
</feature>
<accession>A0A9X0C3I4</accession>
<evidence type="ECO:0000313" key="8">
    <source>
        <dbReference type="EMBL" id="KAJ5496688.1"/>
    </source>
</evidence>
<feature type="transmembrane region" description="Helical" evidence="7">
    <location>
        <begin position="242"/>
        <end position="261"/>
    </location>
</feature>
<keyword evidence="9" id="KW-1185">Reference proteome</keyword>
<gene>
    <name evidence="8" type="ORF">N7463_008675</name>
</gene>
<dbReference type="PIRSF" id="PIRSF006060">
    <property type="entry name" value="AA_transporter"/>
    <property type="match status" value="1"/>
</dbReference>
<feature type="transmembrane region" description="Helical" evidence="7">
    <location>
        <begin position="201"/>
        <end position="222"/>
    </location>
</feature>
<feature type="transmembrane region" description="Helical" evidence="7">
    <location>
        <begin position="174"/>
        <end position="194"/>
    </location>
</feature>
<evidence type="ECO:0000313" key="9">
    <source>
        <dbReference type="Proteomes" id="UP001149954"/>
    </source>
</evidence>
<evidence type="ECO:0000256" key="7">
    <source>
        <dbReference type="SAM" id="Phobius"/>
    </source>
</evidence>
<sequence>MESPPQTRMDNRRSLDETQNSFPAEKGYTNADAEQLAHLGHDQVLERNFSLVSAASLCMCLLATWEAVSAVISAALESGGAPCLLYNYILSFLCTIAIASSLAEIASIYPTAGGQYYWVAVLSPVSSRRSAAWFTGWISVGGQILLTAAAALSGGLQTQALLIMNDDSYIPKQWQGMLFYWAVVLYAAFVNTVGSKILPHVNYASGILHVGGFFATCITLGIMAPKNTASFVFTEFNNRSGWASDGVSWLVGLLSAVYPFLGYDAACHISEEIPNPSRNVPLAMVGSVLVNGLTGLVFVVLLLFSTSSLDELLESPTGYPFLKIYEDAVGSPLGGAMLALAPILIAYTAAIAGTTSISRTLWAFARDKATPCHEYLGKVSDRAAVPVRCIFVTTTLQLLLGLLYLGNTTAFNAVLSMATIGMYLSYLLPIIYMLIYGRRKSRLTTYGFFKLGKTLGVILNVISIIWIIVVVIFSTFPTFMPVSAETANYSPAVMVVWLLFGGVYYFFYGRHKFDVPVVEDINMGITIIPHA</sequence>
<evidence type="ECO:0000256" key="2">
    <source>
        <dbReference type="ARBA" id="ARBA00022448"/>
    </source>
</evidence>
<comment type="caution">
    <text evidence="8">The sequence shown here is derived from an EMBL/GenBank/DDBJ whole genome shotgun (WGS) entry which is preliminary data.</text>
</comment>
<protein>
    <submittedName>
        <fullName evidence="8">Amino acid permease</fullName>
    </submittedName>
</protein>
<reference evidence="8" key="2">
    <citation type="journal article" date="2023" name="IMA Fungus">
        <title>Comparative genomic study of the Penicillium genus elucidates a diverse pangenome and 15 lateral gene transfer events.</title>
        <authorList>
            <person name="Petersen C."/>
            <person name="Sorensen T."/>
            <person name="Nielsen M.R."/>
            <person name="Sondergaard T.E."/>
            <person name="Sorensen J.L."/>
            <person name="Fitzpatrick D.A."/>
            <person name="Frisvad J.C."/>
            <person name="Nielsen K.L."/>
        </authorList>
    </citation>
    <scope>NUCLEOTIDE SEQUENCE</scope>
    <source>
        <strain evidence="8">IBT 29495</strain>
    </source>
</reference>
<dbReference type="Gene3D" id="1.20.1740.10">
    <property type="entry name" value="Amino acid/polyamine transporter I"/>
    <property type="match status" value="1"/>
</dbReference>
<keyword evidence="5 7" id="KW-0472">Membrane</keyword>
<dbReference type="PANTHER" id="PTHR45649:SF14">
    <property type="entry name" value="GABA PERMEASE"/>
    <property type="match status" value="1"/>
</dbReference>
<comment type="subcellular location">
    <subcellularLocation>
        <location evidence="1">Membrane</location>
        <topology evidence="1">Multi-pass membrane protein</topology>
    </subcellularLocation>
</comment>
<evidence type="ECO:0000256" key="5">
    <source>
        <dbReference type="ARBA" id="ARBA00023136"/>
    </source>
</evidence>
<dbReference type="EMBL" id="JAPWDS010000005">
    <property type="protein sequence ID" value="KAJ5496688.1"/>
    <property type="molecule type" value="Genomic_DNA"/>
</dbReference>
<dbReference type="GO" id="GO:0016020">
    <property type="term" value="C:membrane"/>
    <property type="evidence" value="ECO:0007669"/>
    <property type="project" value="UniProtKB-SubCell"/>
</dbReference>
<dbReference type="AlphaFoldDB" id="A0A9X0C3I4"/>
<dbReference type="Pfam" id="PF13520">
    <property type="entry name" value="AA_permease_2"/>
    <property type="match status" value="1"/>
</dbReference>
<evidence type="ECO:0000256" key="4">
    <source>
        <dbReference type="ARBA" id="ARBA00022989"/>
    </source>
</evidence>
<keyword evidence="2" id="KW-0813">Transport</keyword>
<reference evidence="8" key="1">
    <citation type="submission" date="2022-12" db="EMBL/GenBank/DDBJ databases">
        <authorList>
            <person name="Petersen C."/>
        </authorList>
    </citation>
    <scope>NUCLEOTIDE SEQUENCE</scope>
    <source>
        <strain evidence="8">IBT 29495</strain>
    </source>
</reference>
<evidence type="ECO:0000256" key="1">
    <source>
        <dbReference type="ARBA" id="ARBA00004141"/>
    </source>
</evidence>
<feature type="transmembrane region" description="Helical" evidence="7">
    <location>
        <begin position="385"/>
        <end position="405"/>
    </location>
</feature>
<feature type="transmembrane region" description="Helical" evidence="7">
    <location>
        <begin position="51"/>
        <end position="76"/>
    </location>
</feature>
<dbReference type="OrthoDB" id="3257095at2759"/>
<evidence type="ECO:0000256" key="3">
    <source>
        <dbReference type="ARBA" id="ARBA00022692"/>
    </source>
</evidence>
<dbReference type="GO" id="GO:0022857">
    <property type="term" value="F:transmembrane transporter activity"/>
    <property type="evidence" value="ECO:0007669"/>
    <property type="project" value="InterPro"/>
</dbReference>
<keyword evidence="3 7" id="KW-0812">Transmembrane</keyword>
<feature type="region of interest" description="Disordered" evidence="6">
    <location>
        <begin position="1"/>
        <end position="24"/>
    </location>
</feature>
<proteinExistence type="predicted"/>
<dbReference type="PANTHER" id="PTHR45649">
    <property type="entry name" value="AMINO-ACID PERMEASE BAT1"/>
    <property type="match status" value="1"/>
</dbReference>
<feature type="transmembrane region" description="Helical" evidence="7">
    <location>
        <begin position="131"/>
        <end position="154"/>
    </location>
</feature>
<keyword evidence="4 7" id="KW-1133">Transmembrane helix</keyword>
<organism evidence="8 9">
    <name type="scientific">Penicillium fimorum</name>
    <dbReference type="NCBI Taxonomy" id="1882269"/>
    <lineage>
        <taxon>Eukaryota</taxon>
        <taxon>Fungi</taxon>
        <taxon>Dikarya</taxon>
        <taxon>Ascomycota</taxon>
        <taxon>Pezizomycotina</taxon>
        <taxon>Eurotiomycetes</taxon>
        <taxon>Eurotiomycetidae</taxon>
        <taxon>Eurotiales</taxon>
        <taxon>Aspergillaceae</taxon>
        <taxon>Penicillium</taxon>
    </lineage>
</organism>
<dbReference type="Proteomes" id="UP001149954">
    <property type="component" value="Unassembled WGS sequence"/>
</dbReference>
<feature type="transmembrane region" description="Helical" evidence="7">
    <location>
        <begin position="411"/>
        <end position="435"/>
    </location>
</feature>
<name>A0A9X0C3I4_9EURO</name>
<feature type="transmembrane region" description="Helical" evidence="7">
    <location>
        <begin position="455"/>
        <end position="476"/>
    </location>
</feature>
<feature type="transmembrane region" description="Helical" evidence="7">
    <location>
        <begin position="339"/>
        <end position="364"/>
    </location>
</feature>